<dbReference type="Gene3D" id="1.20.1260.10">
    <property type="match status" value="1"/>
</dbReference>
<dbReference type="InterPro" id="IPR012347">
    <property type="entry name" value="Ferritin-like"/>
</dbReference>
<dbReference type="PATRIC" id="fig|1121305.3.peg.58"/>
<dbReference type="STRING" id="1121305.CLCOL_00560"/>
<reference evidence="1 2" key="1">
    <citation type="submission" date="2016-02" db="EMBL/GenBank/DDBJ databases">
        <title>Genome sequence of Clostridium colicanis DSM 13634.</title>
        <authorList>
            <person name="Poehlein A."/>
            <person name="Daniel R."/>
        </authorList>
    </citation>
    <scope>NUCLEOTIDE SEQUENCE [LARGE SCALE GENOMIC DNA]</scope>
    <source>
        <strain evidence="1 2">DSM 13634</strain>
    </source>
</reference>
<dbReference type="Proteomes" id="UP000075374">
    <property type="component" value="Unassembled WGS sequence"/>
</dbReference>
<dbReference type="EMBL" id="LTBB01000001">
    <property type="protein sequence ID" value="KYH30118.1"/>
    <property type="molecule type" value="Genomic_DNA"/>
</dbReference>
<evidence type="ECO:0000313" key="2">
    <source>
        <dbReference type="Proteomes" id="UP000075374"/>
    </source>
</evidence>
<accession>A0A151AR54</accession>
<sequence>MAYIRNHMENNMGPYVMADFYKKALNDVLKLIKRTVSGEKEDEMFYDCLVDMAPTKEQKEIIKSIKDDKKKHNIMLRRIYRDLTGRDIDVDNCEKVEKPKSYVEGIRKALFKELKAVETYRKIRHQLPYILYRDMLFEIITDNLEHGIKYNYILYLNPLSKKHIHCKENKEHKGKTKKRLAEKVNKIGASISEVSENVFDKAKEKFIEENMLEEVIIPGIMAGVRSVYMEDDKRENKEKLNIKQDVLINCLGQLTESALTKLKEKVDIEGFVQKYIIPQLVETE</sequence>
<dbReference type="InterPro" id="IPR009078">
    <property type="entry name" value="Ferritin-like_SF"/>
</dbReference>
<name>A0A151AR54_9CLOT</name>
<comment type="caution">
    <text evidence="1">The sequence shown here is derived from an EMBL/GenBank/DDBJ whole genome shotgun (WGS) entry which is preliminary data.</text>
</comment>
<gene>
    <name evidence="1" type="ORF">CLCOL_00560</name>
</gene>
<dbReference type="CDD" id="cd00657">
    <property type="entry name" value="Ferritin_like"/>
    <property type="match status" value="1"/>
</dbReference>
<protein>
    <recommendedName>
        <fullName evidence="3">Rubrerythrin</fullName>
    </recommendedName>
</protein>
<evidence type="ECO:0000313" key="1">
    <source>
        <dbReference type="EMBL" id="KYH30118.1"/>
    </source>
</evidence>
<evidence type="ECO:0008006" key="3">
    <source>
        <dbReference type="Google" id="ProtNLM"/>
    </source>
</evidence>
<dbReference type="AlphaFoldDB" id="A0A151AR54"/>
<dbReference type="RefSeq" id="WP_061857015.1">
    <property type="nucleotide sequence ID" value="NZ_LTBB01000001.1"/>
</dbReference>
<proteinExistence type="predicted"/>
<dbReference type="SUPFAM" id="SSF47240">
    <property type="entry name" value="Ferritin-like"/>
    <property type="match status" value="1"/>
</dbReference>
<organism evidence="1 2">
    <name type="scientific">Clostridium colicanis DSM 13634</name>
    <dbReference type="NCBI Taxonomy" id="1121305"/>
    <lineage>
        <taxon>Bacteria</taxon>
        <taxon>Bacillati</taxon>
        <taxon>Bacillota</taxon>
        <taxon>Clostridia</taxon>
        <taxon>Eubacteriales</taxon>
        <taxon>Clostridiaceae</taxon>
        <taxon>Clostridium</taxon>
    </lineage>
</organism>
<keyword evidence="2" id="KW-1185">Reference proteome</keyword>